<evidence type="ECO:0000313" key="3">
    <source>
        <dbReference type="Proteomes" id="UP000612361"/>
    </source>
</evidence>
<dbReference type="EMBL" id="JACOGG010000002">
    <property type="protein sequence ID" value="MBC3934338.1"/>
    <property type="molecule type" value="Genomic_DNA"/>
</dbReference>
<dbReference type="AlphaFoldDB" id="A0A923KYH4"/>
<protein>
    <recommendedName>
        <fullName evidence="4">Class IIb bacteriocin, lactobin A/cerein 7B family</fullName>
    </recommendedName>
</protein>
<organism evidence="2 3">
    <name type="scientific">Undibacterium rugosum</name>
    <dbReference type="NCBI Taxonomy" id="2762291"/>
    <lineage>
        <taxon>Bacteria</taxon>
        <taxon>Pseudomonadati</taxon>
        <taxon>Pseudomonadota</taxon>
        <taxon>Betaproteobacteria</taxon>
        <taxon>Burkholderiales</taxon>
        <taxon>Oxalobacteraceae</taxon>
        <taxon>Undibacterium</taxon>
    </lineage>
</organism>
<name>A0A923KYH4_9BURK</name>
<keyword evidence="1" id="KW-0472">Membrane</keyword>
<sequence length="47" mass="4967">MMTELNTFEVEYVSGGVAWVGAILTAIAIVDAVRDAYNGFSDGLNGK</sequence>
<comment type="caution">
    <text evidence="2">The sequence shown here is derived from an EMBL/GenBank/DDBJ whole genome shotgun (WGS) entry which is preliminary data.</text>
</comment>
<keyword evidence="1" id="KW-1133">Transmembrane helix</keyword>
<keyword evidence="3" id="KW-1185">Reference proteome</keyword>
<accession>A0A923KYH4</accession>
<proteinExistence type="predicted"/>
<evidence type="ECO:0000256" key="1">
    <source>
        <dbReference type="SAM" id="Phobius"/>
    </source>
</evidence>
<evidence type="ECO:0000313" key="2">
    <source>
        <dbReference type="EMBL" id="MBC3934338.1"/>
    </source>
</evidence>
<keyword evidence="1" id="KW-0812">Transmembrane</keyword>
<feature type="transmembrane region" description="Helical" evidence="1">
    <location>
        <begin position="12"/>
        <end position="33"/>
    </location>
</feature>
<gene>
    <name evidence="2" type="ORF">H8K47_03080</name>
</gene>
<dbReference type="RefSeq" id="WP_186879955.1">
    <property type="nucleotide sequence ID" value="NZ_JACOGG010000002.1"/>
</dbReference>
<dbReference type="Proteomes" id="UP000612361">
    <property type="component" value="Unassembled WGS sequence"/>
</dbReference>
<evidence type="ECO:0008006" key="4">
    <source>
        <dbReference type="Google" id="ProtNLM"/>
    </source>
</evidence>
<reference evidence="2" key="1">
    <citation type="submission" date="2020-08" db="EMBL/GenBank/DDBJ databases">
        <title>Novel species isolated from subtropical streams in China.</title>
        <authorList>
            <person name="Lu H."/>
        </authorList>
    </citation>
    <scope>NUCLEOTIDE SEQUENCE</scope>
    <source>
        <strain evidence="2">CY7W</strain>
    </source>
</reference>